<reference key="2">
    <citation type="submission" date="2011-10" db="EMBL/GenBank/DDBJ databases">
        <title>The genome and transcriptome sequence of Clonorchis sinensis provide insights into the carcinogenic liver fluke.</title>
        <authorList>
            <person name="Wang X."/>
            <person name="Huang Y."/>
            <person name="Chen W."/>
            <person name="Liu H."/>
            <person name="Guo L."/>
            <person name="Chen Y."/>
            <person name="Luo F."/>
            <person name="Zhou W."/>
            <person name="Sun J."/>
            <person name="Mao Q."/>
            <person name="Liang P."/>
            <person name="Zhou C."/>
            <person name="Tian Y."/>
            <person name="Men J."/>
            <person name="Lv X."/>
            <person name="Huang L."/>
            <person name="Zhou J."/>
            <person name="Hu Y."/>
            <person name="Li R."/>
            <person name="Zhang F."/>
            <person name="Lei H."/>
            <person name="Li X."/>
            <person name="Hu X."/>
            <person name="Liang C."/>
            <person name="Xu J."/>
            <person name="Wu Z."/>
            <person name="Yu X."/>
        </authorList>
    </citation>
    <scope>NUCLEOTIDE SEQUENCE</scope>
    <source>
        <strain>Henan</strain>
    </source>
</reference>
<feature type="domain" description="Endonuclease/exonuclease/phosphatase" evidence="2">
    <location>
        <begin position="504"/>
        <end position="619"/>
    </location>
</feature>
<dbReference type="InterPro" id="IPR036691">
    <property type="entry name" value="Endo/exonu/phosph_ase_sf"/>
</dbReference>
<dbReference type="PANTHER" id="PTHR33395:SF22">
    <property type="entry name" value="REVERSE TRANSCRIPTASE DOMAIN-CONTAINING PROTEIN"/>
    <property type="match status" value="1"/>
</dbReference>
<dbReference type="Gene3D" id="3.60.10.10">
    <property type="entry name" value="Endonuclease/exonuclease/phosphatase"/>
    <property type="match status" value="1"/>
</dbReference>
<dbReference type="AlphaFoldDB" id="G7YEQ8"/>
<dbReference type="GO" id="GO:0003824">
    <property type="term" value="F:catalytic activity"/>
    <property type="evidence" value="ECO:0007669"/>
    <property type="project" value="InterPro"/>
</dbReference>
<dbReference type="GO" id="GO:0061343">
    <property type="term" value="P:cell adhesion involved in heart morphogenesis"/>
    <property type="evidence" value="ECO:0007669"/>
    <property type="project" value="TreeGrafter"/>
</dbReference>
<dbReference type="Pfam" id="PF14529">
    <property type="entry name" value="Exo_endo_phos_2"/>
    <property type="match status" value="1"/>
</dbReference>
<gene>
    <name evidence="3" type="ORF">CLF_106108</name>
</gene>
<sequence length="720" mass="79746">MGNGKAQIYHRTETGGHTGYVSFKKKCEEIHVKLGISVLVKGRASKERHTKLARVLEDKTNEFVTASRFSVYFVGVSTFYIVRTARFDLYRYTERLIVLLEELAGLCSAQASSTIGRLSNKSLLRGSDASVVNTFVVLPMVVIGLDSDRNSQSGICGWAVTANQPLSVALKFGSLKETAMSNKLPKAANGLDQLLIKATTSKPHSFGENNLGVPLAGGSEEERTSYFVPGGNHVTNQYRLPSAVIDGPQQIWAKWLSVECKTRYAMPHLKGLVALQMHEFTGKPGDKVAAVNCTLESQILSWPGSDKRRQVEKPTDKSTARVDLDLGDSCENRITTQDVKLTISSSTPPKVASLIMDKVVAEDPDSQSYKHDNRETENPSYTQLATLIAGDSYVHTSTKERRLQPNKSHTIHQIRKLLACFKVQSSAENSSGERHQKNYFKISIDGYPVFRDDSKRGRAGGVALYLHAALPIPIVLSDTTPAPFCDALWIQVPLRGSDSLLLGVVYRSPSSPPEDDHFLIRTLGQLSSSYHFTHLLLVGDFNAPKAPWTELQCVGSSGPFAAALTEVVQQSAWTQHVVAPTRYRAGQQPSPLDLVITNERHFVDQVTINAPLGHSDHCVLTFDFICYWARNPEPQTWIRNFCSADISGMRICLEQVKLGPASVEDLYRNIVRKNHVVDTMFVRKISTQSDEPHATRKNSASSGKEVPTIFQKVDHSRRKR</sequence>
<proteinExistence type="predicted"/>
<evidence type="ECO:0000259" key="2">
    <source>
        <dbReference type="Pfam" id="PF14529"/>
    </source>
</evidence>
<name>G7YEQ8_CLOSI</name>
<protein>
    <recommendedName>
        <fullName evidence="2">Endonuclease/exonuclease/phosphatase domain-containing protein</fullName>
    </recommendedName>
</protein>
<dbReference type="GO" id="GO:0007508">
    <property type="term" value="P:larval heart development"/>
    <property type="evidence" value="ECO:0007669"/>
    <property type="project" value="TreeGrafter"/>
</dbReference>
<dbReference type="GO" id="GO:0031012">
    <property type="term" value="C:extracellular matrix"/>
    <property type="evidence" value="ECO:0007669"/>
    <property type="project" value="TreeGrafter"/>
</dbReference>
<dbReference type="EMBL" id="DF143154">
    <property type="protein sequence ID" value="GAA51441.1"/>
    <property type="molecule type" value="Genomic_DNA"/>
</dbReference>
<dbReference type="Proteomes" id="UP000008909">
    <property type="component" value="Unassembled WGS sequence"/>
</dbReference>
<keyword evidence="4" id="KW-1185">Reference proteome</keyword>
<feature type="region of interest" description="Disordered" evidence="1">
    <location>
        <begin position="687"/>
        <end position="720"/>
    </location>
</feature>
<dbReference type="SUPFAM" id="SSF56219">
    <property type="entry name" value="DNase I-like"/>
    <property type="match status" value="1"/>
</dbReference>
<evidence type="ECO:0000313" key="4">
    <source>
        <dbReference type="Proteomes" id="UP000008909"/>
    </source>
</evidence>
<accession>G7YEQ8</accession>
<dbReference type="PANTHER" id="PTHR33395">
    <property type="entry name" value="TRANSCRIPTASE, PUTATIVE-RELATED-RELATED"/>
    <property type="match status" value="1"/>
</dbReference>
<evidence type="ECO:0000313" key="3">
    <source>
        <dbReference type="EMBL" id="GAA51441.1"/>
    </source>
</evidence>
<reference evidence="3" key="1">
    <citation type="journal article" date="2011" name="Genome Biol.">
        <title>The draft genome of the carcinogenic human liver fluke Clonorchis sinensis.</title>
        <authorList>
            <person name="Wang X."/>
            <person name="Chen W."/>
            <person name="Huang Y."/>
            <person name="Sun J."/>
            <person name="Men J."/>
            <person name="Liu H."/>
            <person name="Luo F."/>
            <person name="Guo L."/>
            <person name="Lv X."/>
            <person name="Deng C."/>
            <person name="Zhou C."/>
            <person name="Fan Y."/>
            <person name="Li X."/>
            <person name="Huang L."/>
            <person name="Hu Y."/>
            <person name="Liang C."/>
            <person name="Hu X."/>
            <person name="Xu J."/>
            <person name="Yu X."/>
        </authorList>
    </citation>
    <scope>NUCLEOTIDE SEQUENCE [LARGE SCALE GENOMIC DNA]</scope>
    <source>
        <strain evidence="3">Henan</strain>
    </source>
</reference>
<evidence type="ECO:0000256" key="1">
    <source>
        <dbReference type="SAM" id="MobiDB-lite"/>
    </source>
</evidence>
<organism evidence="3 4">
    <name type="scientific">Clonorchis sinensis</name>
    <name type="common">Chinese liver fluke</name>
    <dbReference type="NCBI Taxonomy" id="79923"/>
    <lineage>
        <taxon>Eukaryota</taxon>
        <taxon>Metazoa</taxon>
        <taxon>Spiralia</taxon>
        <taxon>Lophotrochozoa</taxon>
        <taxon>Platyhelminthes</taxon>
        <taxon>Trematoda</taxon>
        <taxon>Digenea</taxon>
        <taxon>Opisthorchiida</taxon>
        <taxon>Opisthorchiata</taxon>
        <taxon>Opisthorchiidae</taxon>
        <taxon>Clonorchis</taxon>
    </lineage>
</organism>
<dbReference type="InterPro" id="IPR005135">
    <property type="entry name" value="Endo/exonuclease/phosphatase"/>
</dbReference>